<sequence>MRGRPDSSVSDRVWARLRADHPSGGEPAADVGVRRRAPGVAIADAVGTAEVHAQDSTGPARARVRVEVPGRLRGASWLPSMRAAVGVALVIAGIVAVLGVRLAWASVHDTTTPVRAPGSSPGVDLDPAARGSPSTAAAAGSPSSAGPGTASAGATGIVVVDVVGQVGRPGLVSLPAGSRVADAITAAGGATPEADVSLLNQARLVIDGEQIRVPRPDEVIAAAPGAAGPGAAGGAGGGVGALVSLNSADLATLDGLPGVGPVLAQRILDWRSEHGRFTSVDELGEVSGIGDKLMSQLRPRVTL</sequence>
<dbReference type="GO" id="GO:0015628">
    <property type="term" value="P:protein secretion by the type II secretion system"/>
    <property type="evidence" value="ECO:0007669"/>
    <property type="project" value="TreeGrafter"/>
</dbReference>
<evidence type="ECO:0000313" key="4">
    <source>
        <dbReference type="EMBL" id="CCH71436.1"/>
    </source>
</evidence>
<dbReference type="Pfam" id="PF12836">
    <property type="entry name" value="HHH_3"/>
    <property type="match status" value="1"/>
</dbReference>
<feature type="compositionally biased region" description="Low complexity" evidence="1">
    <location>
        <begin position="128"/>
        <end position="150"/>
    </location>
</feature>
<dbReference type="GO" id="GO:0006281">
    <property type="term" value="P:DNA repair"/>
    <property type="evidence" value="ECO:0007669"/>
    <property type="project" value="InterPro"/>
</dbReference>
<dbReference type="Gene3D" id="3.10.560.10">
    <property type="entry name" value="Outer membrane lipoprotein wza domain like"/>
    <property type="match status" value="1"/>
</dbReference>
<evidence type="ECO:0000259" key="3">
    <source>
        <dbReference type="SMART" id="SM00278"/>
    </source>
</evidence>
<organism evidence="4 5">
    <name type="scientific">Phycicoccus elongatus Lp2</name>
    <dbReference type="NCBI Taxonomy" id="1193181"/>
    <lineage>
        <taxon>Bacteria</taxon>
        <taxon>Bacillati</taxon>
        <taxon>Actinomycetota</taxon>
        <taxon>Actinomycetes</taxon>
        <taxon>Micrococcales</taxon>
        <taxon>Intrasporangiaceae</taxon>
        <taxon>Phycicoccus</taxon>
    </lineage>
</organism>
<keyword evidence="2" id="KW-1133">Transmembrane helix</keyword>
<dbReference type="SMART" id="SM00278">
    <property type="entry name" value="HhH1"/>
    <property type="match status" value="2"/>
</dbReference>
<dbReference type="STRING" id="1193181.BN10_930010"/>
<dbReference type="InterPro" id="IPR019554">
    <property type="entry name" value="Soluble_ligand-bd"/>
</dbReference>
<evidence type="ECO:0000256" key="1">
    <source>
        <dbReference type="SAM" id="MobiDB-lite"/>
    </source>
</evidence>
<dbReference type="Pfam" id="PF10531">
    <property type="entry name" value="SLBB"/>
    <property type="match status" value="1"/>
</dbReference>
<dbReference type="GO" id="GO:0015627">
    <property type="term" value="C:type II protein secretion system complex"/>
    <property type="evidence" value="ECO:0007669"/>
    <property type="project" value="TreeGrafter"/>
</dbReference>
<proteinExistence type="predicted"/>
<dbReference type="SUPFAM" id="SSF47781">
    <property type="entry name" value="RuvA domain 2-like"/>
    <property type="match status" value="1"/>
</dbReference>
<dbReference type="Gene3D" id="1.10.150.280">
    <property type="entry name" value="AF1531-like domain"/>
    <property type="match status" value="1"/>
</dbReference>
<feature type="transmembrane region" description="Helical" evidence="2">
    <location>
        <begin position="83"/>
        <end position="104"/>
    </location>
</feature>
<evidence type="ECO:0000256" key="2">
    <source>
        <dbReference type="SAM" id="Phobius"/>
    </source>
</evidence>
<dbReference type="InterPro" id="IPR051675">
    <property type="entry name" value="Endo/Exo/Phosphatase_dom_1"/>
</dbReference>
<dbReference type="GO" id="GO:0003677">
    <property type="term" value="F:DNA binding"/>
    <property type="evidence" value="ECO:0007669"/>
    <property type="project" value="UniProtKB-KW"/>
</dbReference>
<comment type="caution">
    <text evidence="4">The sequence shown here is derived from an EMBL/GenBank/DDBJ whole genome shotgun (WGS) entry which is preliminary data.</text>
</comment>
<reference evidence="4 5" key="1">
    <citation type="journal article" date="2013" name="ISME J.">
        <title>A metabolic model for members of the genus Tetrasphaera involved in enhanced biological phosphorus removal.</title>
        <authorList>
            <person name="Kristiansen R."/>
            <person name="Nguyen H.T.T."/>
            <person name="Saunders A.M."/>
            <person name="Nielsen J.L."/>
            <person name="Wimmer R."/>
            <person name="Le V.Q."/>
            <person name="McIlroy S.J."/>
            <person name="Petrovski S."/>
            <person name="Seviour R.J."/>
            <person name="Calteau A."/>
            <person name="Nielsen K.L."/>
            <person name="Nielsen P.H."/>
        </authorList>
    </citation>
    <scope>NUCLEOTIDE SEQUENCE [LARGE SCALE GENOMIC DNA]</scope>
    <source>
        <strain evidence="4 5">Lp2</strain>
    </source>
</reference>
<dbReference type="PANTHER" id="PTHR21180:SF32">
    <property type="entry name" value="ENDONUCLEASE_EXONUCLEASE_PHOSPHATASE FAMILY DOMAIN-CONTAINING PROTEIN 1"/>
    <property type="match status" value="1"/>
</dbReference>
<dbReference type="Proteomes" id="UP000013167">
    <property type="component" value="Unassembled WGS sequence"/>
</dbReference>
<dbReference type="InterPro" id="IPR003583">
    <property type="entry name" value="Hlx-hairpin-Hlx_DNA-bd_motif"/>
</dbReference>
<protein>
    <submittedName>
        <fullName evidence="4">Putative DNA-binding protein</fullName>
    </submittedName>
</protein>
<dbReference type="HOGENOM" id="CLU_052011_0_2_11"/>
<keyword evidence="2" id="KW-0472">Membrane</keyword>
<dbReference type="InterPro" id="IPR010994">
    <property type="entry name" value="RuvA_2-like"/>
</dbReference>
<feature type="region of interest" description="Disordered" evidence="1">
    <location>
        <begin position="111"/>
        <end position="150"/>
    </location>
</feature>
<keyword evidence="5" id="KW-1185">Reference proteome</keyword>
<evidence type="ECO:0000313" key="5">
    <source>
        <dbReference type="Proteomes" id="UP000013167"/>
    </source>
</evidence>
<dbReference type="EMBL" id="CAIZ01000167">
    <property type="protein sequence ID" value="CCH71436.1"/>
    <property type="molecule type" value="Genomic_DNA"/>
</dbReference>
<keyword evidence="4" id="KW-0238">DNA-binding</keyword>
<dbReference type="PANTHER" id="PTHR21180">
    <property type="entry name" value="ENDONUCLEASE/EXONUCLEASE/PHOSPHATASE FAMILY DOMAIN-CONTAINING PROTEIN 1"/>
    <property type="match status" value="1"/>
</dbReference>
<name>N0E5M6_9MICO</name>
<dbReference type="eggNOG" id="COG1555">
    <property type="taxonomic scope" value="Bacteria"/>
</dbReference>
<gene>
    <name evidence="4" type="ORF">BN10_930010</name>
</gene>
<feature type="domain" description="Helix-hairpin-helix DNA-binding motif class 1" evidence="3">
    <location>
        <begin position="281"/>
        <end position="300"/>
    </location>
</feature>
<feature type="domain" description="Helix-hairpin-helix DNA-binding motif class 1" evidence="3">
    <location>
        <begin position="251"/>
        <end position="270"/>
    </location>
</feature>
<dbReference type="AlphaFoldDB" id="N0E5M6"/>
<accession>N0E5M6</accession>
<keyword evidence="2" id="KW-0812">Transmembrane</keyword>